<dbReference type="PANTHER" id="PTHR45033">
    <property type="match status" value="1"/>
</dbReference>
<evidence type="ECO:0000313" key="2">
    <source>
        <dbReference type="EMBL" id="KZL73499.1"/>
    </source>
</evidence>
<feature type="domain" description="Enoyl reductase (ER)" evidence="1">
    <location>
        <begin position="13"/>
        <end position="344"/>
    </location>
</feature>
<dbReference type="InterPro" id="IPR036291">
    <property type="entry name" value="NAD(P)-bd_dom_sf"/>
</dbReference>
<dbReference type="GO" id="GO:0016491">
    <property type="term" value="F:oxidoreductase activity"/>
    <property type="evidence" value="ECO:0007669"/>
    <property type="project" value="InterPro"/>
</dbReference>
<dbReference type="STRING" id="708197.A0A166UK96"/>
<gene>
    <name evidence="2" type="ORF">CT0861_03219</name>
</gene>
<dbReference type="SMART" id="SM00829">
    <property type="entry name" value="PKS_ER"/>
    <property type="match status" value="1"/>
</dbReference>
<dbReference type="CDD" id="cd08276">
    <property type="entry name" value="MDR7"/>
    <property type="match status" value="1"/>
</dbReference>
<dbReference type="SUPFAM" id="SSF50129">
    <property type="entry name" value="GroES-like"/>
    <property type="match status" value="1"/>
</dbReference>
<sequence>MATQQVFRLPQRSSINDLRVGTEPVPEPSSYEVLIRIRSVALNYRDFAVATGKYPFPVKDDVVPCSDLAGDVVKVGSQVTDLFTEGDKVIAIFDLATLYGAIKDWDHSLGGNLDGGLREYIALPAPALLKIPSDVSLGYPQLSALVCVGSTAWNALYGNIPLKPGQTVLFLGTGGVSIMGLILAKAAGATTIITSSSDSKLKHVRETYGADFTINYKSTTKWSEEVLKITKGRGADYIFENGGAGTIAESINAVAYGGSIAVIGFLASCPQDQMPDVAALALSKGAVVRGIMVGSKQHLEEMTRYVVERGLQIPVEKEFGFGQDDVVAAFQYLASGAHIGKVCINVS</sequence>
<dbReference type="Gene3D" id="3.90.180.10">
    <property type="entry name" value="Medium-chain alcohol dehydrogenases, catalytic domain"/>
    <property type="match status" value="1"/>
</dbReference>
<evidence type="ECO:0000313" key="3">
    <source>
        <dbReference type="Proteomes" id="UP000076552"/>
    </source>
</evidence>
<proteinExistence type="predicted"/>
<dbReference type="SUPFAM" id="SSF51735">
    <property type="entry name" value="NAD(P)-binding Rossmann-fold domains"/>
    <property type="match status" value="1"/>
</dbReference>
<dbReference type="Pfam" id="PF08240">
    <property type="entry name" value="ADH_N"/>
    <property type="match status" value="1"/>
</dbReference>
<comment type="caution">
    <text evidence="2">The sequence shown here is derived from an EMBL/GenBank/DDBJ whole genome shotgun (WGS) entry which is preliminary data.</text>
</comment>
<dbReference type="AlphaFoldDB" id="A0A166UK96"/>
<dbReference type="OrthoDB" id="3509362at2759"/>
<protein>
    <submittedName>
        <fullName evidence="2">NAD(P)-binding protein</fullName>
    </submittedName>
</protein>
<keyword evidence="3" id="KW-1185">Reference proteome</keyword>
<dbReference type="InterPro" id="IPR013149">
    <property type="entry name" value="ADH-like_C"/>
</dbReference>
<dbReference type="EMBL" id="LFIV01000043">
    <property type="protein sequence ID" value="KZL73499.1"/>
    <property type="molecule type" value="Genomic_DNA"/>
</dbReference>
<dbReference type="InterPro" id="IPR011032">
    <property type="entry name" value="GroES-like_sf"/>
</dbReference>
<dbReference type="PANTHER" id="PTHR45033:SF2">
    <property type="entry name" value="ZINC-TYPE ALCOHOL DEHYDROGENASE-LIKE PROTEIN C1773.06C"/>
    <property type="match status" value="1"/>
</dbReference>
<evidence type="ECO:0000259" key="1">
    <source>
        <dbReference type="SMART" id="SM00829"/>
    </source>
</evidence>
<dbReference type="InterPro" id="IPR020843">
    <property type="entry name" value="ER"/>
</dbReference>
<name>A0A166UK96_9PEZI</name>
<dbReference type="InterPro" id="IPR052711">
    <property type="entry name" value="Zinc_ADH-like"/>
</dbReference>
<dbReference type="Gene3D" id="3.40.50.720">
    <property type="entry name" value="NAD(P)-binding Rossmann-like Domain"/>
    <property type="match status" value="1"/>
</dbReference>
<organism evidence="2 3">
    <name type="scientific">Colletotrichum tofieldiae</name>
    <dbReference type="NCBI Taxonomy" id="708197"/>
    <lineage>
        <taxon>Eukaryota</taxon>
        <taxon>Fungi</taxon>
        <taxon>Dikarya</taxon>
        <taxon>Ascomycota</taxon>
        <taxon>Pezizomycotina</taxon>
        <taxon>Sordariomycetes</taxon>
        <taxon>Hypocreomycetidae</taxon>
        <taxon>Glomerellales</taxon>
        <taxon>Glomerellaceae</taxon>
        <taxon>Colletotrichum</taxon>
        <taxon>Colletotrichum spaethianum species complex</taxon>
    </lineage>
</organism>
<reference evidence="2 3" key="1">
    <citation type="submission" date="2015-06" db="EMBL/GenBank/DDBJ databases">
        <title>Survival trade-offs in plant roots during colonization by closely related pathogenic and mutualistic fungi.</title>
        <authorList>
            <person name="Hacquard S."/>
            <person name="Kracher B."/>
            <person name="Hiruma K."/>
            <person name="Weinman A."/>
            <person name="Muench P."/>
            <person name="Garrido Oter R."/>
            <person name="Ver Loren van Themaat E."/>
            <person name="Dallerey J.-F."/>
            <person name="Damm U."/>
            <person name="Henrissat B."/>
            <person name="Lespinet O."/>
            <person name="Thon M."/>
            <person name="Kemen E."/>
            <person name="McHardy A.C."/>
            <person name="Schulze-Lefert P."/>
            <person name="O'Connell R.J."/>
        </authorList>
    </citation>
    <scope>NUCLEOTIDE SEQUENCE [LARGE SCALE GENOMIC DNA]</scope>
    <source>
        <strain evidence="2 3">0861</strain>
    </source>
</reference>
<dbReference type="Pfam" id="PF00107">
    <property type="entry name" value="ADH_zinc_N"/>
    <property type="match status" value="1"/>
</dbReference>
<accession>A0A166UK96</accession>
<dbReference type="InterPro" id="IPR013154">
    <property type="entry name" value="ADH-like_N"/>
</dbReference>
<dbReference type="Proteomes" id="UP000076552">
    <property type="component" value="Unassembled WGS sequence"/>
</dbReference>